<feature type="transmembrane region" description="Helical" evidence="1">
    <location>
        <begin position="143"/>
        <end position="163"/>
    </location>
</feature>
<feature type="transmembrane region" description="Helical" evidence="1">
    <location>
        <begin position="94"/>
        <end position="115"/>
    </location>
</feature>
<keyword evidence="1" id="KW-0812">Transmembrane</keyword>
<name>A0A3R8KH32_9LACO</name>
<dbReference type="InterPro" id="IPR046481">
    <property type="entry name" value="DUF6574"/>
</dbReference>
<evidence type="ECO:0000313" key="3">
    <source>
        <dbReference type="EMBL" id="RRK11751.1"/>
    </source>
</evidence>
<organism evidence="3 4">
    <name type="scientific">Lactiplantibacillus garii</name>
    <dbReference type="NCBI Taxonomy" id="2306423"/>
    <lineage>
        <taxon>Bacteria</taxon>
        <taxon>Bacillati</taxon>
        <taxon>Bacillota</taxon>
        <taxon>Bacilli</taxon>
        <taxon>Lactobacillales</taxon>
        <taxon>Lactobacillaceae</taxon>
        <taxon>Lactiplantibacillus</taxon>
    </lineage>
</organism>
<dbReference type="Pfam" id="PF13248">
    <property type="entry name" value="Zn_ribbon_3"/>
    <property type="match status" value="1"/>
</dbReference>
<feature type="transmembrane region" description="Helical" evidence="1">
    <location>
        <begin position="249"/>
        <end position="266"/>
    </location>
</feature>
<evidence type="ECO:0000259" key="2">
    <source>
        <dbReference type="Pfam" id="PF13248"/>
    </source>
</evidence>
<gene>
    <name evidence="3" type="ORF">D1831_01375</name>
</gene>
<keyword evidence="4" id="KW-1185">Reference proteome</keyword>
<protein>
    <submittedName>
        <fullName evidence="3">Zinc ribbon domain-containing protein</fullName>
    </submittedName>
</protein>
<reference evidence="3 4" key="1">
    <citation type="submission" date="2018-08" db="EMBL/GenBank/DDBJ databases">
        <title>Genome Lactobacillus garii FI11369.</title>
        <authorList>
            <person name="Diaz M."/>
            <person name="Narbad A."/>
        </authorList>
    </citation>
    <scope>NUCLEOTIDE SEQUENCE [LARGE SCALE GENOMIC DNA]</scope>
    <source>
        <strain evidence="3 4">FI11369</strain>
    </source>
</reference>
<dbReference type="OrthoDB" id="2274225at2"/>
<dbReference type="EMBL" id="QWZQ01000002">
    <property type="protein sequence ID" value="RRK11751.1"/>
    <property type="molecule type" value="Genomic_DNA"/>
</dbReference>
<dbReference type="AlphaFoldDB" id="A0A3R8KH32"/>
<proteinExistence type="predicted"/>
<sequence>MKFCPNCGEPVESDTRFCTHCGFDLEQATGAGSSAATSNAGAATTSAASQSEQPAAGEAQPDRVAQLQSLSKNYFKWFVDSLKRPNEEVAAQKYFGLVSMLISALLLTVAIVAAINRCIKQVAAAASNVVTVKGLSFSMDFKLFTLVVIGILFYVLIGFGASMLGDKNNAVNFFDYVNRFGHLTNVAIIFNLILIISVYTVTFNVDSPLTFFKQLGFTLMVTMVISLIWQVGYILSINNSIHTERFNKFYVIVLAMIVLSIAFYIFGRVEWENLALDFSSEFSRYTNGLGNLF</sequence>
<dbReference type="Pfam" id="PF20214">
    <property type="entry name" value="DUF6574"/>
    <property type="match status" value="1"/>
</dbReference>
<keyword evidence="1" id="KW-0472">Membrane</keyword>
<evidence type="ECO:0000313" key="4">
    <source>
        <dbReference type="Proteomes" id="UP000283633"/>
    </source>
</evidence>
<accession>A0A3R8KH32</accession>
<feature type="domain" description="Putative zinc-ribbon" evidence="2">
    <location>
        <begin position="2"/>
        <end position="24"/>
    </location>
</feature>
<keyword evidence="1" id="KW-1133">Transmembrane helix</keyword>
<comment type="caution">
    <text evidence="3">The sequence shown here is derived from an EMBL/GenBank/DDBJ whole genome shotgun (WGS) entry which is preliminary data.</text>
</comment>
<dbReference type="RefSeq" id="WP_125070901.1">
    <property type="nucleotide sequence ID" value="NZ_QWZQ01000002.1"/>
</dbReference>
<evidence type="ECO:0000256" key="1">
    <source>
        <dbReference type="SAM" id="Phobius"/>
    </source>
</evidence>
<feature type="transmembrane region" description="Helical" evidence="1">
    <location>
        <begin position="183"/>
        <end position="203"/>
    </location>
</feature>
<feature type="transmembrane region" description="Helical" evidence="1">
    <location>
        <begin position="215"/>
        <end position="237"/>
    </location>
</feature>
<dbReference type="Proteomes" id="UP000283633">
    <property type="component" value="Unassembled WGS sequence"/>
</dbReference>
<dbReference type="InterPro" id="IPR059113">
    <property type="entry name" value="Znf_ribbon"/>
</dbReference>